<dbReference type="InterPro" id="IPR050517">
    <property type="entry name" value="DDR_Repair_Kinase"/>
</dbReference>
<dbReference type="InterPro" id="IPR003151">
    <property type="entry name" value="PIK-rel_kinase_FAT"/>
</dbReference>
<dbReference type="InterPro" id="IPR016024">
    <property type="entry name" value="ARM-type_fold"/>
</dbReference>
<dbReference type="Pfam" id="PF20175">
    <property type="entry name" value="Tra1_central"/>
    <property type="match status" value="1"/>
</dbReference>
<feature type="domain" description="FAT" evidence="4">
    <location>
        <begin position="2380"/>
        <end position="2935"/>
    </location>
</feature>
<dbReference type="InterPro" id="IPR011990">
    <property type="entry name" value="TPR-like_helical_dom_sf"/>
</dbReference>
<dbReference type="EMBL" id="KL198017">
    <property type="protein sequence ID" value="KDQ21071.1"/>
    <property type="molecule type" value="Genomic_DNA"/>
</dbReference>
<dbReference type="PANTHER" id="PTHR11139:SF1">
    <property type="entry name" value="TRANSFORMATION_TRANSCRIPTION DOMAIN-ASSOCIATED PROTEIN"/>
    <property type="match status" value="1"/>
</dbReference>
<dbReference type="GO" id="GO:0000124">
    <property type="term" value="C:SAGA complex"/>
    <property type="evidence" value="ECO:0007669"/>
    <property type="project" value="TreeGrafter"/>
</dbReference>
<feature type="domain" description="FATC" evidence="5">
    <location>
        <begin position="3498"/>
        <end position="3533"/>
    </location>
</feature>
<dbReference type="PROSITE" id="PS51189">
    <property type="entry name" value="FAT"/>
    <property type="match status" value="1"/>
</dbReference>
<sequence>MASGQPSSLLDFQSHAARLSDPALDIKSKLAVANELRDSVEIYRDNDPARFTSAILPVLVQVLRTTQPVFRRDLPEQLFRHAILATLHRLPHNESIRPSAVDVMNLMVDTLRTDNEENGSMCVKIVIDLNRSYRSTLEGHVQPFIDFVQDMYNSTDTLVKETFGEDAPIPTGSEADDKDKTLARAIQSFKVLSECPIASVTFFQHYRQLVPPTIKFLCTQAEPQQRAHEEASARNNMWIGVSRGIKNRAAYTDFITAQVKTMSFLAYVFRGAIDVVREYQDVVPQASIRLLQDCPSEAAGIRKELLVAIRHVLNTEFRTQYLSQVDHLLDERVLIGVGAASQEGLRPLAYSVLADLIHHIRNDLSQAQLIRIIHTYSCNLHTTSLSGGIQTMCTKLLVTLVDCVVAKCSPAEAVPILNSLLQTMVEKLDVIHRICSDIQIVADDSKPEKEIVTSFIRVEKAKPVQGMSFASENPEDALREGRVLFRTLLHGFRAVMSSIRTAQGAPPDGDIMCRLFESGVRCLRLFDNRPGDPRDEKEAIEWFGFVIQEMEPHVFQEVWTLKMDFFIESVLVHPLVIALPQILLSSELVSHQLVSIMLHHLVAKLDRLGEQDVKHASATLRLFKMCFMAVTVLPELNEPALVPHLPKLIVESFPLAARAKEPTNYFLLLRALFRAIGGGKFEALYKEVLPLLQEMLENLNRLLLSAEPSKRDLLVELCLTVPVRLTHLLPYLSYLMQPLVFALRAGPELVAQGLRTLELCIDNLTQEFLDPMLSPVLRELMDALHSHLKPQPGNHQHAHTTVRILGKLGGRNRRLQHQHPHLQYRHYADEANMLVSFDGHRARIDLGPMIALARRSLRHPVVFYRSYAYDVLKQSVVIFLHEGVKGREREAVFTTAVEGLMDAIHIVEFKAQASEYLRDLSRHIFLAELSREITPSTSRRFPLSPLFVIFLDALPQGLAYADPQEISNGKELITSIVSQMMILGAEGTTENGSKLNDPSIIYHNLASRFIAMCFKEAVTKKIAGFNGIYILTNTPDLREKWIHDRQLDFVRALLSVLKDMPNDPPRHADDILNALKHILRICNTPRPPTEQGTPLPPNPSRTLPYLIGILVSELASSNAIVRNATQACIELVAELSGKPVTEMLAPHRDRLLGPIFGKPLRALPFSNQIGNIDAVTYTLNLRPPLPDLNEELLRMLHETLALADAEDQALIGRGAQRQTNVALIKLRVACIRLLTASMPVSDFFSKQGQMRQRVTGVYFKSLYSLSSDVKHAAHEGLRVALTHQSRLPKDLLQTGLRPILMNLADPKRLSVPNLEGLARLLELLTNYFKVEIGLKLLEHFRSLADTTMLQDAAFTPLAENDEIAKLVRLVHIFHLLPSPAARIFLIDLVSVVVQTETQLFAAAPSPFTEPLSKYLDCYPTEAVEFFFENLNQPRHVRTLRSVLQSNLAPSMSKEILTRIPPLIVSCFRDETRALVTPCLFICLDLVALNPDWIRERGDVVDALLELWRSDFTNLDEAGYPPPGTRPHQLSTIVQIFMKCLEQDVEQTKKLDILFGMVTVYTHRTPMDLTPLTRLLHRQVAMNESVGFKREVLRRFLQWFEDPACTWAHKTQLLRMVINPMLLVSLSSSERKEELVDADTLNGIHVKIWRPMVNVAGDVFPGSDDALKIELMHMSCILVQYRSDLMQDARKDVIKFAWLYIVSEDAIVKQTAYILIARFFDAFDSPVKLILRVWTGLLRPASHAEGRNLIRQAIDILAPALPKRIPPESGPPPWAKLTRRILIDEGHGISQLVVIYQVIMRHSDLFYSCRELFVSHMVHSLIKLGLPPSSSIETRLMTLDILDLILTWERRKAKEMEDAMDVSPAEASAALPAASGSSGWVMPLSLRESCVSYLVRFVVMTPSDSNKPPVVARALEILKSLLKLPGWGEVAIKLAFFTRTLIQTEISEQTLPTLANSAKLLFIVVADKPDAWYITNAGQLQKLLEKGMSGNEPVLHESLQPIFDRLLAALPQPVEDEEAQGDVHAFYTFVETTITEGLRSATGLHGTLSMLRAYVKVRPQMLEPFAGNLMKIFSKLCKDHILAITSKAPGDGTSRLIKLVLAISQAQVPSSQEARRWLITGLLQLVDKSTDTSLCRLILDMSREWVFQRKDGVPAMKEKASLLLKMTSFEFKRGDDALFADYLQLIFDIYTEPSLRRTDLTTRLEPAFLLGCRIKDPKIRARFTDLFEESLPRSLMSRLQYVLGSQSWEYLADHNWVPQALDLLLGCARGGDSLVHPSASTPTPSDFLRATLQSKVLDIIRPIRMLLHLDSNATHLTWVSVFKAIWSSLSRKEQTEVSRSMVALLGKEYHSKQIDMPHNVIQSLLAGVLACSPPMTLPPYVVKYLGKTYNAWHIALEILQGSVDHIKDDTNILDNTRDALAELYAELAEEDMFYGLWRRRSLYPETNAALSFEQNGMWPQAQTMYEAAQIKARTGVVPFSESEYCLWEDHWILSAQKLQQWDVLTDFARNEGNHDLLLECAWRLSDWSADQETIDRTLESVSEVATPRRRVFEAYTALVKAQQGAEKTEFIRILEEAIQLSLRKWVSLPTIVSMAHVPLLQHFQQFVELQEAAQIFAALAQTTRQNLEKRSSDLKVVLQAWRERLPNLWDDISLWSDLVAWRQHVFNAINKAYLPLIPNPAANGGSGTGSTNTYGYRGYHETAWIINRFAHVARKHQLQEVCHNALTKIYTLPNIEISEAFLKLREQARCHYLNPNELPAGLEVINNTNLMYFSNAQKAEFYTLKGMFFAKLGRNEDANAAFGQAVQMDLGMPKSWAEWGRYNDRIFKDSPTDMPHAANAVSCYLQAIGIYKSAKSRPLLIRVMWLLSLDDSAGTVSRAFEAYKGELALWYWITLIPQLLLSLSHREARHARQMLINLAKVYPQALFFLLRTTKEDYAVVRRQAAARAGATAVNDESNPSTPANPSGGASGTLPSSTPADHTPGSQQGPMPTGDGVPRNRQPWEHVDEIVAILKTAFPLLALTMETMVDQIGTRLKPSSEEELYRFIGILLAEGLQYLTRGATQENNDGSVPPVCFNNITRVAASLPEPTRSAFEDDIVRSNPTLKQYVHKLQQWRDRHENILDSRPRFQSLDILSHWLVEFQHSKFDDIEVPGQYLEHKDGASNFVRITRFDSQFEVCRGNGFCFRRIVMAGHDGTKHSFAVQLPVARHCRREERIMQLFRIFNSVLSRRKESRKRNLAFYLPPAIPLSPQLRLLENDLSFVTLQDIHDQHCSDMGISKEEPITMFADKMRTIMDLRKRLTPVEMVNVKMELADEISTKLVPNNVLTNYMLRSMAGPIELWIMRKQIALQLSAITFMSYVMTGSSRIPSRFHVSRATGLIYMSELLPSFSNNIPIFASPDAVPFRFTPNMQHFLTPIGIEGLLTSGIMSIGRCLTEPEFDLDQQLSLFIRDEVLTWYNSHQKQQTNDLVFRDHIAQNVEAIVKKAEILSCRLERDMGNANSPMTAVQSITNLISEATNPQNLAKMGEAWYPWF</sequence>
<dbReference type="InterPro" id="IPR011009">
    <property type="entry name" value="Kinase-like_dom_sf"/>
</dbReference>
<dbReference type="Pfam" id="PF02259">
    <property type="entry name" value="FAT"/>
    <property type="match status" value="1"/>
</dbReference>
<dbReference type="PROSITE" id="PS51190">
    <property type="entry name" value="FATC"/>
    <property type="match status" value="1"/>
</dbReference>
<feature type="region of interest" description="Disordered" evidence="2">
    <location>
        <begin position="2947"/>
        <end position="2999"/>
    </location>
</feature>
<dbReference type="SUPFAM" id="SSF48452">
    <property type="entry name" value="TPR-like"/>
    <property type="match status" value="1"/>
</dbReference>
<dbReference type="GO" id="GO:0005634">
    <property type="term" value="C:nucleus"/>
    <property type="evidence" value="ECO:0007669"/>
    <property type="project" value="TreeGrafter"/>
</dbReference>
<name>A0A067NBA8_BOTB1</name>
<organism evidence="6 7">
    <name type="scientific">Botryobasidium botryosum (strain FD-172 SS1)</name>
    <dbReference type="NCBI Taxonomy" id="930990"/>
    <lineage>
        <taxon>Eukaryota</taxon>
        <taxon>Fungi</taxon>
        <taxon>Dikarya</taxon>
        <taxon>Basidiomycota</taxon>
        <taxon>Agaricomycotina</taxon>
        <taxon>Agaricomycetes</taxon>
        <taxon>Cantharellales</taxon>
        <taxon>Botryobasidiaceae</taxon>
        <taxon>Botryobasidium</taxon>
    </lineage>
</organism>
<gene>
    <name evidence="6" type="ORF">BOTBODRAFT_142417</name>
</gene>
<comment type="similarity">
    <text evidence="1">Belongs to the PI3/PI4-kinase family. TRA1 subfamily.</text>
</comment>
<dbReference type="SUPFAM" id="SSF48371">
    <property type="entry name" value="ARM repeat"/>
    <property type="match status" value="3"/>
</dbReference>
<evidence type="ECO:0000259" key="3">
    <source>
        <dbReference type="PROSITE" id="PS50290"/>
    </source>
</evidence>
<dbReference type="CDD" id="cd05163">
    <property type="entry name" value="PIKK_TRRAP"/>
    <property type="match status" value="1"/>
</dbReference>
<dbReference type="Pfam" id="PF00454">
    <property type="entry name" value="PI3_PI4_kinase"/>
    <property type="match status" value="1"/>
</dbReference>
<dbReference type="InParanoid" id="A0A067NBA8"/>
<dbReference type="SMART" id="SM00146">
    <property type="entry name" value="PI3Kc"/>
    <property type="match status" value="1"/>
</dbReference>
<reference evidence="7" key="1">
    <citation type="journal article" date="2014" name="Proc. Natl. Acad. Sci. U.S.A.">
        <title>Extensive sampling of basidiomycete genomes demonstrates inadequacy of the white-rot/brown-rot paradigm for wood decay fungi.</title>
        <authorList>
            <person name="Riley R."/>
            <person name="Salamov A.A."/>
            <person name="Brown D.W."/>
            <person name="Nagy L.G."/>
            <person name="Floudas D."/>
            <person name="Held B.W."/>
            <person name="Levasseur A."/>
            <person name="Lombard V."/>
            <person name="Morin E."/>
            <person name="Otillar R."/>
            <person name="Lindquist E.A."/>
            <person name="Sun H."/>
            <person name="LaButti K.M."/>
            <person name="Schmutz J."/>
            <person name="Jabbour D."/>
            <person name="Luo H."/>
            <person name="Baker S.E."/>
            <person name="Pisabarro A.G."/>
            <person name="Walton J.D."/>
            <person name="Blanchette R.A."/>
            <person name="Henrissat B."/>
            <person name="Martin F."/>
            <person name="Cullen D."/>
            <person name="Hibbett D.S."/>
            <person name="Grigoriev I.V."/>
        </authorList>
    </citation>
    <scope>NUCLEOTIDE SEQUENCE [LARGE SCALE GENOMIC DNA]</scope>
    <source>
        <strain evidence="7">FD-172 SS1</strain>
    </source>
</reference>
<dbReference type="InterPro" id="IPR003152">
    <property type="entry name" value="FATC_dom"/>
</dbReference>
<dbReference type="GO" id="GO:0004672">
    <property type="term" value="F:protein kinase activity"/>
    <property type="evidence" value="ECO:0007669"/>
    <property type="project" value="UniProtKB-ARBA"/>
</dbReference>
<dbReference type="SMART" id="SM01343">
    <property type="entry name" value="FATC"/>
    <property type="match status" value="1"/>
</dbReference>
<dbReference type="STRING" id="930990.A0A067NBA8"/>
<feature type="compositionally biased region" description="Polar residues" evidence="2">
    <location>
        <begin position="2971"/>
        <end position="2988"/>
    </location>
</feature>
<evidence type="ECO:0000313" key="7">
    <source>
        <dbReference type="Proteomes" id="UP000027195"/>
    </source>
</evidence>
<protein>
    <recommendedName>
        <fullName evidence="8">Non-specific serine/threonine protein kinase</fullName>
    </recommendedName>
</protein>
<dbReference type="FunCoup" id="A0A067NBA8">
    <property type="interactions" value="454"/>
</dbReference>
<dbReference type="Pfam" id="PF20206">
    <property type="entry name" value="Tra1_ring"/>
    <property type="match status" value="1"/>
</dbReference>
<dbReference type="PROSITE" id="PS50290">
    <property type="entry name" value="PI3_4_KINASE_3"/>
    <property type="match status" value="1"/>
</dbReference>
<dbReference type="SUPFAM" id="SSF56112">
    <property type="entry name" value="Protein kinase-like (PK-like)"/>
    <property type="match status" value="1"/>
</dbReference>
<dbReference type="InterPro" id="IPR046805">
    <property type="entry name" value="Tra1_ring"/>
</dbReference>
<accession>A0A067NBA8</accession>
<dbReference type="GO" id="GO:0006355">
    <property type="term" value="P:regulation of DNA-templated transcription"/>
    <property type="evidence" value="ECO:0007669"/>
    <property type="project" value="TreeGrafter"/>
</dbReference>
<dbReference type="PANTHER" id="PTHR11139">
    <property type="entry name" value="ATAXIA TELANGIECTASIA MUTATED ATM -RELATED"/>
    <property type="match status" value="1"/>
</dbReference>
<dbReference type="InterPro" id="IPR000403">
    <property type="entry name" value="PI3/4_kinase_cat_dom"/>
</dbReference>
<dbReference type="InterPro" id="IPR011989">
    <property type="entry name" value="ARM-like"/>
</dbReference>
<dbReference type="InterPro" id="IPR014009">
    <property type="entry name" value="PIK_FAT"/>
</dbReference>
<dbReference type="GO" id="GO:0006281">
    <property type="term" value="P:DNA repair"/>
    <property type="evidence" value="ECO:0007669"/>
    <property type="project" value="TreeGrafter"/>
</dbReference>
<feature type="domain" description="PI3K/PI4K catalytic" evidence="3">
    <location>
        <begin position="3171"/>
        <end position="3500"/>
    </location>
</feature>
<evidence type="ECO:0000259" key="4">
    <source>
        <dbReference type="PROSITE" id="PS51189"/>
    </source>
</evidence>
<feature type="compositionally biased region" description="Polar residues" evidence="2">
    <location>
        <begin position="2953"/>
        <end position="2963"/>
    </location>
</feature>
<evidence type="ECO:0000259" key="5">
    <source>
        <dbReference type="PROSITE" id="PS51190"/>
    </source>
</evidence>
<evidence type="ECO:0000256" key="2">
    <source>
        <dbReference type="SAM" id="MobiDB-lite"/>
    </source>
</evidence>
<keyword evidence="7" id="KW-1185">Reference proteome</keyword>
<dbReference type="HOGENOM" id="CLU_000129_1_0_1"/>
<dbReference type="Proteomes" id="UP000027195">
    <property type="component" value="Unassembled WGS sequence"/>
</dbReference>
<dbReference type="InterPro" id="IPR046807">
    <property type="entry name" value="Tra1_central"/>
</dbReference>
<dbReference type="Gene3D" id="1.25.10.10">
    <property type="entry name" value="Leucine-rich Repeat Variant"/>
    <property type="match status" value="1"/>
</dbReference>
<evidence type="ECO:0008006" key="8">
    <source>
        <dbReference type="Google" id="ProtNLM"/>
    </source>
</evidence>
<proteinExistence type="inferred from homology"/>
<dbReference type="OrthoDB" id="5570127at2759"/>
<evidence type="ECO:0000313" key="6">
    <source>
        <dbReference type="EMBL" id="KDQ21071.1"/>
    </source>
</evidence>
<dbReference type="GO" id="GO:0035267">
    <property type="term" value="C:NuA4 histone acetyltransferase complex"/>
    <property type="evidence" value="ECO:0007669"/>
    <property type="project" value="TreeGrafter"/>
</dbReference>
<evidence type="ECO:0000256" key="1">
    <source>
        <dbReference type="ARBA" id="ARBA00007234"/>
    </source>
</evidence>